<feature type="compositionally biased region" description="Low complexity" evidence="1">
    <location>
        <begin position="42"/>
        <end position="56"/>
    </location>
</feature>
<dbReference type="EMBL" id="ABCS01000002">
    <property type="protein sequence ID" value="EDM81570.1"/>
    <property type="molecule type" value="Genomic_DNA"/>
</dbReference>
<name>A6FXI2_9BACT</name>
<keyword evidence="2" id="KW-0732">Signal</keyword>
<feature type="signal peptide" evidence="2">
    <location>
        <begin position="1"/>
        <end position="20"/>
    </location>
</feature>
<evidence type="ECO:0008006" key="5">
    <source>
        <dbReference type="Google" id="ProtNLM"/>
    </source>
</evidence>
<feature type="chain" id="PRO_5002697198" description="Lipoprotein" evidence="2">
    <location>
        <begin position="21"/>
        <end position="680"/>
    </location>
</feature>
<protein>
    <recommendedName>
        <fullName evidence="5">Lipoprotein</fullName>
    </recommendedName>
</protein>
<dbReference type="RefSeq" id="WP_006969181.1">
    <property type="nucleotide sequence ID" value="NZ_ABCS01000002.1"/>
</dbReference>
<feature type="compositionally biased region" description="Acidic residues" evidence="1">
    <location>
        <begin position="31"/>
        <end position="41"/>
    </location>
</feature>
<dbReference type="Proteomes" id="UP000005801">
    <property type="component" value="Unassembled WGS sequence"/>
</dbReference>
<evidence type="ECO:0000256" key="2">
    <source>
        <dbReference type="SAM" id="SignalP"/>
    </source>
</evidence>
<dbReference type="OrthoDB" id="5489654at2"/>
<feature type="region of interest" description="Disordered" evidence="1">
    <location>
        <begin position="27"/>
        <end position="82"/>
    </location>
</feature>
<feature type="compositionally biased region" description="Low complexity" evidence="1">
    <location>
        <begin position="64"/>
        <end position="82"/>
    </location>
</feature>
<comment type="caution">
    <text evidence="3">The sequence shown here is derived from an EMBL/GenBank/DDBJ whole genome shotgun (WGS) entry which is preliminary data.</text>
</comment>
<organism evidence="3 4">
    <name type="scientific">Plesiocystis pacifica SIR-1</name>
    <dbReference type="NCBI Taxonomy" id="391625"/>
    <lineage>
        <taxon>Bacteria</taxon>
        <taxon>Pseudomonadati</taxon>
        <taxon>Myxococcota</taxon>
        <taxon>Polyangia</taxon>
        <taxon>Nannocystales</taxon>
        <taxon>Nannocystaceae</taxon>
        <taxon>Plesiocystis</taxon>
    </lineage>
</organism>
<gene>
    <name evidence="3" type="ORF">PPSIR1_21674</name>
</gene>
<evidence type="ECO:0000256" key="1">
    <source>
        <dbReference type="SAM" id="MobiDB-lite"/>
    </source>
</evidence>
<reference evidence="3 4" key="1">
    <citation type="submission" date="2007-06" db="EMBL/GenBank/DDBJ databases">
        <authorList>
            <person name="Shimkets L."/>
            <person name="Ferriera S."/>
            <person name="Johnson J."/>
            <person name="Kravitz S."/>
            <person name="Beeson K."/>
            <person name="Sutton G."/>
            <person name="Rogers Y.-H."/>
            <person name="Friedman R."/>
            <person name="Frazier M."/>
            <person name="Venter J.C."/>
        </authorList>
    </citation>
    <scope>NUCLEOTIDE SEQUENCE [LARGE SCALE GENOMIC DNA]</scope>
    <source>
        <strain evidence="3 4">SIR-1</strain>
    </source>
</reference>
<proteinExistence type="predicted"/>
<evidence type="ECO:0000313" key="4">
    <source>
        <dbReference type="Proteomes" id="UP000005801"/>
    </source>
</evidence>
<evidence type="ECO:0000313" key="3">
    <source>
        <dbReference type="EMBL" id="EDM81570.1"/>
    </source>
</evidence>
<accession>A6FXI2</accession>
<dbReference type="PROSITE" id="PS51257">
    <property type="entry name" value="PROKAR_LIPOPROTEIN"/>
    <property type="match status" value="1"/>
</dbReference>
<keyword evidence="4" id="KW-1185">Reference proteome</keyword>
<sequence>MDISISRSLFLCALPCFALACSDDAGGASDAADEVGTEAEAGESSSEGETGTTGSSEGEDGSEGEASTETGGGQDPPLDGDLVTYAGANAEFNEVLRLSDGTFLVSGAADDLDWLDAAVPRVELDGAGELYTAEDGRVGFILHLSANLGEVLRAAHFPGGTVTDIDRMRTTEVPGSITGDLYISGRRTTPSWQDDGYYIARLDGNFVDAAPTGALWARDIVAEPREAGGYEGQSAYEVLQPWDVGAEGEVVYGRGSEYDFGWAAIEKLDADGEPATVEHWPAHWGDGGEHYAEASTYPGQITHSAVVLKAGRLGSLRSKDAEGYAAITDDGNGGTRQGSWPDDYFFSGPCVPGGDCAGAPGYTGYSTSSKPTQRLGAIVIDRRDGSMFFGYSTQSVLPGGLPDFEPVAVAMSAEGELLWWNRLYRETDDNSTPDQYVDGLALDYANDRVVVLARAHGNNVINLWPGNDIASTPEASAFKNGFSGTSGNIHISWLGSFTLDAGQLAASTFVAEYADTTGGLGEPLSDPNLDGWPDPNGGWPNLTTTRCHDLEVGPEGQVAVACTGRRTITTAGAWQQMPKFEDGSSAWNRFLRVYPADYSTLIYSSLVVGSFDAEGVGGGNTRVEGIAFVGEGGGLVGVGAHEVDEQGVPKGELVPTTAVPSWGSEEVDGETALLVHYVVD</sequence>
<dbReference type="AlphaFoldDB" id="A6FXI2"/>